<dbReference type="NCBIfam" id="NF045942">
    <property type="entry name" value="PolPhglucPhase"/>
    <property type="match status" value="1"/>
</dbReference>
<dbReference type="Pfam" id="PF00480">
    <property type="entry name" value="ROK"/>
    <property type="match status" value="1"/>
</dbReference>
<dbReference type="SUPFAM" id="SSF53067">
    <property type="entry name" value="Actin-like ATPase domain"/>
    <property type="match status" value="1"/>
</dbReference>
<gene>
    <name evidence="2" type="primary">ppgK</name>
    <name evidence="2" type="ORF">Clow_00735</name>
</gene>
<dbReference type="Gene3D" id="3.30.420.40">
    <property type="match status" value="2"/>
</dbReference>
<protein>
    <submittedName>
        <fullName evidence="2">Polyphosphate glucokinase</fullName>
        <ecNumber evidence="2">2.7.1.63</ecNumber>
    </submittedName>
</protein>
<dbReference type="InterPro" id="IPR043129">
    <property type="entry name" value="ATPase_NBD"/>
</dbReference>
<dbReference type="InterPro" id="IPR000600">
    <property type="entry name" value="ROK"/>
</dbReference>
<proteinExistence type="inferred from homology"/>
<name>A0A0Q0YVW0_9CORY</name>
<comment type="caution">
    <text evidence="2">The sequence shown here is derived from an EMBL/GenBank/DDBJ whole genome shotgun (WGS) entry which is preliminary data.</text>
</comment>
<evidence type="ECO:0000256" key="1">
    <source>
        <dbReference type="ARBA" id="ARBA00006479"/>
    </source>
</evidence>
<dbReference type="PANTHER" id="PTHR18964">
    <property type="entry name" value="ROK (REPRESSOR, ORF, KINASE) FAMILY"/>
    <property type="match status" value="1"/>
</dbReference>
<dbReference type="PANTHER" id="PTHR18964:SF146">
    <property type="entry name" value="POLYPHOSPHATE GLUCOKINASE"/>
    <property type="match status" value="1"/>
</dbReference>
<reference evidence="2 3" key="1">
    <citation type="submission" date="2015-10" db="EMBL/GenBank/DDBJ databases">
        <title>Corynebacteirum lowii and Corynebacterium oculi species nova, derived from human clinical disease and and emended description of Corynebacterium mastiditis.</title>
        <authorList>
            <person name="Bernard K."/>
            <person name="Pacheco A.L."/>
            <person name="Mcdougall C."/>
            <person name="Burtx T."/>
            <person name="Weibe D."/>
            <person name="Tyler S."/>
            <person name="Olson A.B."/>
            <person name="Cnockaert M."/>
            <person name="Eguchi H."/>
            <person name="Kuwahara T."/>
            <person name="Nakayama-Imaohji H."/>
            <person name="Boudewijins M."/>
            <person name="Van Hoecke F."/>
            <person name="Bernier A.-M."/>
            <person name="Vandamme P."/>
        </authorList>
    </citation>
    <scope>NUCLEOTIDE SEQUENCE [LARGE SCALE GENOMIC DNA]</scope>
    <source>
        <strain evidence="2 3">NML 130206</strain>
    </source>
</reference>
<sequence length="263" mass="28023">MPPIVPIFVHSEAMSSIGFGIDVGGSGVKGARVDLESGEFASERIKILTPQPATPEAVAEVVAQIVEQAQWEGPVGITVPGIVRDQVVESAANIDSSWIGTNAQELFSRHLDGREVTVLNDADAAGLAEITYGIPEASRGPVIFLTLGTGIGSAILIDGHLYPNSELGHLEVDGKEAERRASSAVKERKDLSYKQWAQRVDKVLHTYEELFSPSLFIVGGGISRKSEKWIPLLTCRTKVVPARLLNTAGIVGAAMISQQDSAS</sequence>
<keyword evidence="2" id="KW-0418">Kinase</keyword>
<dbReference type="GO" id="GO:0047330">
    <property type="term" value="F:polyphosphate-glucose phosphotransferase activity"/>
    <property type="evidence" value="ECO:0007669"/>
    <property type="project" value="UniProtKB-EC"/>
</dbReference>
<dbReference type="CDD" id="cd24058">
    <property type="entry name" value="ASKHA_NBD_ROK_PPGK"/>
    <property type="match status" value="1"/>
</dbReference>
<dbReference type="PATRIC" id="fig|1544413.3.peg.735"/>
<dbReference type="STRING" id="1544413.Clow_00735"/>
<dbReference type="EC" id="2.7.1.63" evidence="2"/>
<comment type="similarity">
    <text evidence="1">Belongs to the ROK (NagC/XylR) family.</text>
</comment>
<accession>A0A0Q0YVW0</accession>
<keyword evidence="3" id="KW-1185">Reference proteome</keyword>
<dbReference type="EMBL" id="LKEV01000002">
    <property type="protein sequence ID" value="KQB86527.1"/>
    <property type="molecule type" value="Genomic_DNA"/>
</dbReference>
<dbReference type="AlphaFoldDB" id="A0A0Q0YVW0"/>
<evidence type="ECO:0000313" key="2">
    <source>
        <dbReference type="EMBL" id="KQB86527.1"/>
    </source>
</evidence>
<evidence type="ECO:0000313" key="3">
    <source>
        <dbReference type="Proteomes" id="UP000050488"/>
    </source>
</evidence>
<dbReference type="Proteomes" id="UP000050488">
    <property type="component" value="Unassembled WGS sequence"/>
</dbReference>
<keyword evidence="2" id="KW-0808">Transferase</keyword>
<organism evidence="2 3">
    <name type="scientific">Corynebacterium lowii</name>
    <dbReference type="NCBI Taxonomy" id="1544413"/>
    <lineage>
        <taxon>Bacteria</taxon>
        <taxon>Bacillati</taxon>
        <taxon>Actinomycetota</taxon>
        <taxon>Actinomycetes</taxon>
        <taxon>Mycobacteriales</taxon>
        <taxon>Corynebacteriaceae</taxon>
        <taxon>Corynebacterium</taxon>
    </lineage>
</organism>